<dbReference type="Proteomes" id="UP000002149">
    <property type="component" value="Chromosome 14"/>
</dbReference>
<feature type="region of interest" description="Disordered" evidence="1">
    <location>
        <begin position="131"/>
        <end position="209"/>
    </location>
</feature>
<dbReference type="AlphaFoldDB" id="Q5K6X1"/>
<dbReference type="CDD" id="cd19817">
    <property type="entry name" value="Bbox1_ANCHR-like"/>
    <property type="match status" value="1"/>
</dbReference>
<dbReference type="VEuPathDB" id="FungiDB:CNN01900"/>
<dbReference type="KEGG" id="cne:CNN01900"/>
<feature type="region of interest" description="Disordered" evidence="1">
    <location>
        <begin position="1"/>
        <end position="74"/>
    </location>
</feature>
<dbReference type="STRING" id="214684.Q5K6X1"/>
<dbReference type="InParanoid" id="Q5K6X1"/>
<protein>
    <recommendedName>
        <fullName evidence="4">Zinc finger FYVE domain-containing protein 19</fullName>
    </recommendedName>
</protein>
<dbReference type="EMBL" id="AE017356">
    <property type="protein sequence ID" value="AAW47149.2"/>
    <property type="molecule type" value="Genomic_DNA"/>
</dbReference>
<dbReference type="GeneID" id="3255511"/>
<feature type="compositionally biased region" description="Acidic residues" evidence="1">
    <location>
        <begin position="140"/>
        <end position="152"/>
    </location>
</feature>
<dbReference type="PANTHER" id="PTHR46603:SF1">
    <property type="entry name" value="ABSCISSION_NOCUT CHECKPOINT REGULATOR"/>
    <property type="match status" value="1"/>
</dbReference>
<name>Q5K6X1_CRYD1</name>
<dbReference type="RefSeq" id="XP_024514081.1">
    <property type="nucleotide sequence ID" value="XM_024658411.1"/>
</dbReference>
<dbReference type="HOGENOM" id="CLU_1057745_0_0_1"/>
<sequence>MLEDDLLARFAALRAPQTPPDDPSSSTAQPSGSVEEQARKKQEEDEEVERIANGMPSTSLLESNTDREDEDEELVKRMARLRGDIETSVDRDDDADVEAFLESLKSGPPNNALGDEPDEKIITRAFAQVRAKRRNSATSEEGEEGGPTEEEILAQALDEARLEHSPSPTDPGDNKDEIGGNEDEIPGVAFPSLPSHAPQEADMNDGVDEETRQKLNLLLGLTSPTLKGPTLPSAPKNLPSIHKYDLPGYDSTRDEAVDTWCCICNRDASLQCLSCDGDLYCEECWKEGHGNGDGQEKGHRVKRFAWGGRHPLAT</sequence>
<dbReference type="InterPro" id="IPR044553">
    <property type="entry name" value="Bbox1_ANCHR"/>
</dbReference>
<proteinExistence type="predicted"/>
<accession>Q5K6X1</accession>
<gene>
    <name evidence="2" type="ordered locus">CNN01900</name>
</gene>
<keyword evidence="3" id="KW-1185">Reference proteome</keyword>
<dbReference type="SUPFAM" id="SSF57845">
    <property type="entry name" value="B-box zinc-binding domain"/>
    <property type="match status" value="1"/>
</dbReference>
<accession>Q55HD1</accession>
<evidence type="ECO:0000256" key="1">
    <source>
        <dbReference type="SAM" id="MobiDB-lite"/>
    </source>
</evidence>
<evidence type="ECO:0008006" key="4">
    <source>
        <dbReference type="Google" id="ProtNLM"/>
    </source>
</evidence>
<dbReference type="Pfam" id="PF22586">
    <property type="entry name" value="ANCHR-like_BBOX"/>
    <property type="match status" value="1"/>
</dbReference>
<dbReference type="OrthoDB" id="5407799at2759"/>
<evidence type="ECO:0000313" key="3">
    <source>
        <dbReference type="Proteomes" id="UP000002149"/>
    </source>
</evidence>
<evidence type="ECO:0000313" key="2">
    <source>
        <dbReference type="EMBL" id="AAW47149.2"/>
    </source>
</evidence>
<dbReference type="PaxDb" id="214684-Q5K6X1"/>
<organism evidence="2 3">
    <name type="scientific">Cryptococcus deneoformans (strain JEC21 / ATCC MYA-565)</name>
    <name type="common">Cryptococcus neoformans var. neoformans serotype D</name>
    <dbReference type="NCBI Taxonomy" id="214684"/>
    <lineage>
        <taxon>Eukaryota</taxon>
        <taxon>Fungi</taxon>
        <taxon>Dikarya</taxon>
        <taxon>Basidiomycota</taxon>
        <taxon>Agaricomycotina</taxon>
        <taxon>Tremellomycetes</taxon>
        <taxon>Tremellales</taxon>
        <taxon>Cryptococcaceae</taxon>
        <taxon>Cryptococcus</taxon>
        <taxon>Cryptococcus neoformans species complex</taxon>
    </lineage>
</organism>
<dbReference type="PANTHER" id="PTHR46603">
    <property type="entry name" value="ABSCISSION/NOCUT CHECKPOINT REGULATOR"/>
    <property type="match status" value="1"/>
</dbReference>
<reference evidence="2 3" key="1">
    <citation type="journal article" date="2005" name="Science">
        <title>The genome of the basidiomycetous yeast and human pathogen Cryptococcus neoformans.</title>
        <authorList>
            <person name="Loftus B.J."/>
            <person name="Fung E."/>
            <person name="Roncaglia P."/>
            <person name="Rowley D."/>
            <person name="Amedeo P."/>
            <person name="Bruno D."/>
            <person name="Vamathevan J."/>
            <person name="Miranda M."/>
            <person name="Anderson I.J."/>
            <person name="Fraser J.A."/>
            <person name="Allen J.E."/>
            <person name="Bosdet I.E."/>
            <person name="Brent M.R."/>
            <person name="Chiu R."/>
            <person name="Doering T.L."/>
            <person name="Donlin M.J."/>
            <person name="D'Souza C.A."/>
            <person name="Fox D.S."/>
            <person name="Grinberg V."/>
            <person name="Fu J."/>
            <person name="Fukushima M."/>
            <person name="Haas B.J."/>
            <person name="Huang J.C."/>
            <person name="Janbon G."/>
            <person name="Jones S.J."/>
            <person name="Koo H.L."/>
            <person name="Krzywinski M.I."/>
            <person name="Kwon-Chung J.K."/>
            <person name="Lengeler K.B."/>
            <person name="Maiti R."/>
            <person name="Marra M.A."/>
            <person name="Marra R.E."/>
            <person name="Mathewson C.A."/>
            <person name="Mitchell T.G."/>
            <person name="Pertea M."/>
            <person name="Riggs F.R."/>
            <person name="Salzberg S.L."/>
            <person name="Schein J.E."/>
            <person name="Shvartsbeyn A."/>
            <person name="Shin H."/>
            <person name="Shumway M."/>
            <person name="Specht C.A."/>
            <person name="Suh B.B."/>
            <person name="Tenney A."/>
            <person name="Utterback T.R."/>
            <person name="Wickes B.L."/>
            <person name="Wortman J.R."/>
            <person name="Wye N.H."/>
            <person name="Kronstad J.W."/>
            <person name="Lodge J.K."/>
            <person name="Heitman J."/>
            <person name="Davis R.W."/>
            <person name="Fraser C.M."/>
            <person name="Hyman R.W."/>
        </authorList>
    </citation>
    <scope>NUCLEOTIDE SEQUENCE [LARGE SCALE GENOMIC DNA]</scope>
    <source>
        <strain evidence="3">JEC21 / ATCC MYA-565</strain>
    </source>
</reference>